<keyword evidence="3" id="KW-1185">Reference proteome</keyword>
<name>A0A1D7QSG4_9BACI</name>
<dbReference type="RefSeq" id="WP_069364048.1">
    <property type="nucleotide sequence ID" value="NZ_CP012502.1"/>
</dbReference>
<dbReference type="KEGG" id="bbev:BBEV_0528"/>
<feature type="compositionally biased region" description="Basic and acidic residues" evidence="1">
    <location>
        <begin position="47"/>
        <end position="66"/>
    </location>
</feature>
<dbReference type="EMBL" id="CP012502">
    <property type="protein sequence ID" value="AOM81921.1"/>
    <property type="molecule type" value="Genomic_DNA"/>
</dbReference>
<sequence length="90" mass="10590">MEINMSLAANQLQTQQQNYSVAGQQQRMDDLGQEDINAIQNIDESEEARQDLQERDRDERMDDQRLRQQQMQQVQQNAQPYLGSNIDFFA</sequence>
<organism evidence="2 3">
    <name type="scientific">Salisediminibacterium beveridgei</name>
    <dbReference type="NCBI Taxonomy" id="632773"/>
    <lineage>
        <taxon>Bacteria</taxon>
        <taxon>Bacillati</taxon>
        <taxon>Bacillota</taxon>
        <taxon>Bacilli</taxon>
        <taxon>Bacillales</taxon>
        <taxon>Bacillaceae</taxon>
        <taxon>Salisediminibacterium</taxon>
    </lineage>
</organism>
<reference evidence="2 3" key="1">
    <citation type="submission" date="2015-08" db="EMBL/GenBank/DDBJ databases">
        <title>The complete genome sequence of Bacillus beveridgei MLTeJB.</title>
        <authorList>
            <person name="Hanson T.E."/>
            <person name="Mesa C."/>
            <person name="Basesman S.M."/>
            <person name="Oremland R.S."/>
        </authorList>
    </citation>
    <scope>NUCLEOTIDE SEQUENCE [LARGE SCALE GENOMIC DNA]</scope>
    <source>
        <strain evidence="2 3">MLTeJB</strain>
    </source>
</reference>
<evidence type="ECO:0000313" key="3">
    <source>
        <dbReference type="Proteomes" id="UP000094463"/>
    </source>
</evidence>
<accession>A0A1D7QSG4</accession>
<evidence type="ECO:0000256" key="1">
    <source>
        <dbReference type="SAM" id="MobiDB-lite"/>
    </source>
</evidence>
<gene>
    <name evidence="2" type="ORF">BBEV_0528</name>
</gene>
<feature type="compositionally biased region" description="Low complexity" evidence="1">
    <location>
        <begin position="67"/>
        <end position="76"/>
    </location>
</feature>
<dbReference type="AlphaFoldDB" id="A0A1D7QSG4"/>
<protein>
    <submittedName>
        <fullName evidence="2">Uncharacterized protein</fullName>
    </submittedName>
</protein>
<proteinExistence type="predicted"/>
<dbReference type="Proteomes" id="UP000094463">
    <property type="component" value="Chromosome"/>
</dbReference>
<evidence type="ECO:0000313" key="2">
    <source>
        <dbReference type="EMBL" id="AOM81921.1"/>
    </source>
</evidence>
<feature type="region of interest" description="Disordered" evidence="1">
    <location>
        <begin position="40"/>
        <end position="90"/>
    </location>
</feature>